<gene>
    <name evidence="1" type="ORF">GCM10010446_11920</name>
</gene>
<comment type="caution">
    <text evidence="1">The sequence shown here is derived from an EMBL/GenBank/DDBJ whole genome shotgun (WGS) entry which is preliminary data.</text>
</comment>
<protein>
    <submittedName>
        <fullName evidence="1">Uncharacterized protein</fullName>
    </submittedName>
</protein>
<sequence>MDNRYEVFCLADGQFHEIPDRLSASRPGQPSSVPLYEVARRELPPGWRRFVSGDWMHINPVGADGVPLPGRADFGYACAWYRR</sequence>
<dbReference type="EMBL" id="BAAAUD010000013">
    <property type="protein sequence ID" value="GAA2929029.1"/>
    <property type="molecule type" value="Genomic_DNA"/>
</dbReference>
<reference evidence="1 2" key="1">
    <citation type="journal article" date="2019" name="Int. J. Syst. Evol. Microbiol.">
        <title>The Global Catalogue of Microorganisms (GCM) 10K type strain sequencing project: providing services to taxonomists for standard genome sequencing and annotation.</title>
        <authorList>
            <consortium name="The Broad Institute Genomics Platform"/>
            <consortium name="The Broad Institute Genome Sequencing Center for Infectious Disease"/>
            <person name="Wu L."/>
            <person name="Ma J."/>
        </authorList>
    </citation>
    <scope>NUCLEOTIDE SEQUENCE [LARGE SCALE GENOMIC DNA]</scope>
    <source>
        <strain evidence="1 2">JCM 9088</strain>
    </source>
</reference>
<name>A0ABN3WVJ0_9ACTN</name>
<keyword evidence="2" id="KW-1185">Reference proteome</keyword>
<accession>A0ABN3WVJ0</accession>
<organism evidence="1 2">
    <name type="scientific">Streptomyces enissocaesilis</name>
    <dbReference type="NCBI Taxonomy" id="332589"/>
    <lineage>
        <taxon>Bacteria</taxon>
        <taxon>Bacillati</taxon>
        <taxon>Actinomycetota</taxon>
        <taxon>Actinomycetes</taxon>
        <taxon>Kitasatosporales</taxon>
        <taxon>Streptomycetaceae</taxon>
        <taxon>Streptomyces</taxon>
        <taxon>Streptomyces rochei group</taxon>
    </lineage>
</organism>
<evidence type="ECO:0000313" key="2">
    <source>
        <dbReference type="Proteomes" id="UP001500403"/>
    </source>
</evidence>
<dbReference type="RefSeq" id="WP_344491733.1">
    <property type="nucleotide sequence ID" value="NZ_BAAAUD010000013.1"/>
</dbReference>
<proteinExistence type="predicted"/>
<evidence type="ECO:0000313" key="1">
    <source>
        <dbReference type="EMBL" id="GAA2929029.1"/>
    </source>
</evidence>
<dbReference type="Proteomes" id="UP001500403">
    <property type="component" value="Unassembled WGS sequence"/>
</dbReference>